<sequence length="260" mass="30371">MLNLERWRWLPRDLGPRYIMVNIAGFRLQLVEHDEVMQDMRVIIGKPYRSTPAFVGRLRYLVFNPYWNVPERNMREDLLPQQIADPGYLAANGYRILDGWGEDAREIDPAEIDWQRVRPVQFPYRLRQDPGPQNSLGRLKFMLPNRFDVYLHDTPARHLFERTVRTFSSGCIRVEEPVALAERVLAGTGGDWNVAVIRHLIASGETLDVRLGEPLPVYILYWTVWVDDDGRAHFVNDVYGRDRRMAQWREAQAQSEPAAQ</sequence>
<feature type="active site" description="Proton donor/acceptor" evidence="7">
    <location>
        <position position="152"/>
    </location>
</feature>
<dbReference type="PANTHER" id="PTHR41533:SF2">
    <property type="entry name" value="BLR7131 PROTEIN"/>
    <property type="match status" value="1"/>
</dbReference>
<dbReference type="UniPathway" id="UPA00219"/>
<feature type="domain" description="L,D-TPase catalytic" evidence="8">
    <location>
        <begin position="17"/>
        <end position="197"/>
    </location>
</feature>
<reference evidence="9 10" key="1">
    <citation type="journal article" date="2010" name="Int. J. Syst. Evol. Microbiol.">
        <title>Thiohalobacter thiocyanaticus gen. nov., sp. nov., a moderately halophilic, sulfur-oxidizing gammaproteobacterium from hypersaline lakes, that utilizes thiocyanate.</title>
        <authorList>
            <person name="Sorokin D.Y."/>
            <person name="Kovaleva O.L."/>
            <person name="Tourova T.P."/>
            <person name="Muyzer G."/>
        </authorList>
    </citation>
    <scope>NUCLEOTIDE SEQUENCE [LARGE SCALE GENOMIC DNA]</scope>
    <source>
        <strain evidence="9 10">Hrh1</strain>
    </source>
</reference>
<proteinExistence type="inferred from homology"/>
<organism evidence="9 10">
    <name type="scientific">Thiohalobacter thiocyanaticus</name>
    <dbReference type="NCBI Taxonomy" id="585455"/>
    <lineage>
        <taxon>Bacteria</taxon>
        <taxon>Pseudomonadati</taxon>
        <taxon>Pseudomonadota</taxon>
        <taxon>Gammaproteobacteria</taxon>
        <taxon>Thiohalobacterales</taxon>
        <taxon>Thiohalobacteraceae</taxon>
        <taxon>Thiohalobacter</taxon>
    </lineage>
</organism>
<evidence type="ECO:0000256" key="1">
    <source>
        <dbReference type="ARBA" id="ARBA00004752"/>
    </source>
</evidence>
<protein>
    <recommendedName>
        <fullName evidence="8">L,D-TPase catalytic domain-containing protein</fullName>
    </recommendedName>
</protein>
<dbReference type="GO" id="GO:0004180">
    <property type="term" value="F:carboxypeptidase activity"/>
    <property type="evidence" value="ECO:0007669"/>
    <property type="project" value="UniProtKB-ARBA"/>
</dbReference>
<dbReference type="InterPro" id="IPR038063">
    <property type="entry name" value="Transpep_catalytic_dom"/>
</dbReference>
<evidence type="ECO:0000313" key="10">
    <source>
        <dbReference type="Proteomes" id="UP000287798"/>
    </source>
</evidence>
<dbReference type="RefSeq" id="WP_125182582.1">
    <property type="nucleotide sequence ID" value="NZ_QZMU01000002.1"/>
</dbReference>
<evidence type="ECO:0000256" key="6">
    <source>
        <dbReference type="ARBA" id="ARBA00023316"/>
    </source>
</evidence>
<comment type="pathway">
    <text evidence="1 7">Cell wall biogenesis; peptidoglycan biosynthesis.</text>
</comment>
<keyword evidence="10" id="KW-1185">Reference proteome</keyword>
<dbReference type="PANTHER" id="PTHR41533">
    <property type="entry name" value="L,D-TRANSPEPTIDASE HI_1667-RELATED"/>
    <property type="match status" value="1"/>
</dbReference>
<dbReference type="Proteomes" id="UP000287798">
    <property type="component" value="Unassembled WGS sequence"/>
</dbReference>
<evidence type="ECO:0000256" key="7">
    <source>
        <dbReference type="PROSITE-ProRule" id="PRU01373"/>
    </source>
</evidence>
<comment type="similarity">
    <text evidence="2">Belongs to the YkuD family.</text>
</comment>
<evidence type="ECO:0000259" key="8">
    <source>
        <dbReference type="PROSITE" id="PS52029"/>
    </source>
</evidence>
<dbReference type="Pfam" id="PF03734">
    <property type="entry name" value="YkuD"/>
    <property type="match status" value="1"/>
</dbReference>
<dbReference type="GO" id="GO:0008360">
    <property type="term" value="P:regulation of cell shape"/>
    <property type="evidence" value="ECO:0007669"/>
    <property type="project" value="UniProtKB-UniRule"/>
</dbReference>
<evidence type="ECO:0000256" key="2">
    <source>
        <dbReference type="ARBA" id="ARBA00005992"/>
    </source>
</evidence>
<keyword evidence="6 7" id="KW-0961">Cell wall biogenesis/degradation</keyword>
<keyword evidence="4 7" id="KW-0133">Cell shape</keyword>
<name>A0A426QE56_9GAMM</name>
<dbReference type="InterPro" id="IPR052905">
    <property type="entry name" value="LD-transpeptidase_YkuD-like"/>
</dbReference>
<evidence type="ECO:0000256" key="5">
    <source>
        <dbReference type="ARBA" id="ARBA00022984"/>
    </source>
</evidence>
<dbReference type="Gene3D" id="2.40.440.10">
    <property type="entry name" value="L,D-transpeptidase catalytic domain-like"/>
    <property type="match status" value="1"/>
</dbReference>
<gene>
    <name evidence="9" type="ORF">D6C00_14765</name>
</gene>
<dbReference type="PROSITE" id="PS52029">
    <property type="entry name" value="LD_TPASE"/>
    <property type="match status" value="1"/>
</dbReference>
<comment type="caution">
    <text evidence="9">The sequence shown here is derived from an EMBL/GenBank/DDBJ whole genome shotgun (WGS) entry which is preliminary data.</text>
</comment>
<dbReference type="SUPFAM" id="SSF141523">
    <property type="entry name" value="L,D-transpeptidase catalytic domain-like"/>
    <property type="match status" value="1"/>
</dbReference>
<keyword evidence="3" id="KW-0808">Transferase</keyword>
<dbReference type="CDD" id="cd16913">
    <property type="entry name" value="YkuD_like"/>
    <property type="match status" value="1"/>
</dbReference>
<evidence type="ECO:0000256" key="4">
    <source>
        <dbReference type="ARBA" id="ARBA00022960"/>
    </source>
</evidence>
<evidence type="ECO:0000256" key="3">
    <source>
        <dbReference type="ARBA" id="ARBA00022679"/>
    </source>
</evidence>
<accession>A0A426QE56</accession>
<dbReference type="GO" id="GO:0009252">
    <property type="term" value="P:peptidoglycan biosynthetic process"/>
    <property type="evidence" value="ECO:0007669"/>
    <property type="project" value="UniProtKB-UniPathway"/>
</dbReference>
<evidence type="ECO:0000313" key="9">
    <source>
        <dbReference type="EMBL" id="RRQ20019.1"/>
    </source>
</evidence>
<dbReference type="AlphaFoldDB" id="A0A426QE56"/>
<dbReference type="GO" id="GO:0071555">
    <property type="term" value="P:cell wall organization"/>
    <property type="evidence" value="ECO:0007669"/>
    <property type="project" value="UniProtKB-UniRule"/>
</dbReference>
<keyword evidence="5 7" id="KW-0573">Peptidoglycan synthesis</keyword>
<dbReference type="EMBL" id="QZMU01000002">
    <property type="protein sequence ID" value="RRQ20019.1"/>
    <property type="molecule type" value="Genomic_DNA"/>
</dbReference>
<feature type="active site" description="Nucleophile" evidence="7">
    <location>
        <position position="171"/>
    </location>
</feature>
<dbReference type="OrthoDB" id="9778545at2"/>
<dbReference type="InterPro" id="IPR005490">
    <property type="entry name" value="LD_TPept_cat_dom"/>
</dbReference>
<dbReference type="GO" id="GO:0016740">
    <property type="term" value="F:transferase activity"/>
    <property type="evidence" value="ECO:0007669"/>
    <property type="project" value="UniProtKB-KW"/>
</dbReference>